<dbReference type="OrthoDB" id="1669814at2759"/>
<dbReference type="EMBL" id="KI912113">
    <property type="protein sequence ID" value="ETS80916.1"/>
    <property type="molecule type" value="Genomic_DNA"/>
</dbReference>
<gene>
    <name evidence="2" type="ORF">PFICI_08445</name>
</gene>
<name>W3X6V5_PESFW</name>
<dbReference type="RefSeq" id="XP_007835217.1">
    <property type="nucleotide sequence ID" value="XM_007837026.1"/>
</dbReference>
<evidence type="ECO:0000256" key="1">
    <source>
        <dbReference type="SAM" id="MobiDB-lite"/>
    </source>
</evidence>
<dbReference type="HOGENOM" id="CLU_010194_2_19_1"/>
<accession>W3X6V5</accession>
<dbReference type="Gene3D" id="3.40.50.720">
    <property type="entry name" value="NAD(P)-binding Rossmann-like Domain"/>
    <property type="match status" value="1"/>
</dbReference>
<evidence type="ECO:0008006" key="4">
    <source>
        <dbReference type="Google" id="ProtNLM"/>
    </source>
</evidence>
<dbReference type="SUPFAM" id="SSF51735">
    <property type="entry name" value="NAD(P)-binding Rossmann-fold domains"/>
    <property type="match status" value="1"/>
</dbReference>
<organism evidence="2 3">
    <name type="scientific">Pestalotiopsis fici (strain W106-1 / CGMCC3.15140)</name>
    <dbReference type="NCBI Taxonomy" id="1229662"/>
    <lineage>
        <taxon>Eukaryota</taxon>
        <taxon>Fungi</taxon>
        <taxon>Dikarya</taxon>
        <taxon>Ascomycota</taxon>
        <taxon>Pezizomycotina</taxon>
        <taxon>Sordariomycetes</taxon>
        <taxon>Xylariomycetidae</taxon>
        <taxon>Amphisphaeriales</taxon>
        <taxon>Sporocadaceae</taxon>
        <taxon>Pestalotiopsis</taxon>
    </lineage>
</organism>
<feature type="region of interest" description="Disordered" evidence="1">
    <location>
        <begin position="1"/>
        <end position="25"/>
    </location>
</feature>
<evidence type="ECO:0000313" key="2">
    <source>
        <dbReference type="EMBL" id="ETS80916.1"/>
    </source>
</evidence>
<dbReference type="AlphaFoldDB" id="W3X6V5"/>
<dbReference type="KEGG" id="pfy:PFICI_08445"/>
<evidence type="ECO:0000313" key="3">
    <source>
        <dbReference type="Proteomes" id="UP000030651"/>
    </source>
</evidence>
<dbReference type="Proteomes" id="UP000030651">
    <property type="component" value="Unassembled WGS sequence"/>
</dbReference>
<protein>
    <recommendedName>
        <fullName evidence="4">3-hydroxyacyl-CoA dehydrogenase NAD binding domain-containing protein</fullName>
    </recommendedName>
</protein>
<reference evidence="3" key="1">
    <citation type="journal article" date="2015" name="BMC Genomics">
        <title>Genomic and transcriptomic analysis of the endophytic fungus Pestalotiopsis fici reveals its lifestyle and high potential for synthesis of natural products.</title>
        <authorList>
            <person name="Wang X."/>
            <person name="Zhang X."/>
            <person name="Liu L."/>
            <person name="Xiang M."/>
            <person name="Wang W."/>
            <person name="Sun X."/>
            <person name="Che Y."/>
            <person name="Guo L."/>
            <person name="Liu G."/>
            <person name="Guo L."/>
            <person name="Wang C."/>
            <person name="Yin W.B."/>
            <person name="Stadler M."/>
            <person name="Zhang X."/>
            <person name="Liu X."/>
        </authorList>
    </citation>
    <scope>NUCLEOTIDE SEQUENCE [LARGE SCALE GENOMIC DNA]</scope>
    <source>
        <strain evidence="3">W106-1 / CGMCC3.15140</strain>
    </source>
</reference>
<dbReference type="GeneID" id="19273458"/>
<sequence length="137" mass="14838">MCSGPSMPHQRQVSKAKSHAISGQSSGMERSTALVLAQFGARVSFCDHNKRRIAQVEAEIVPSSLYGKHGVLSNSVYIENVGEVVAWIHAFVDKFGRLDGAINAVALEASKVVSITEMKSPTWHTAINANLPQLKHD</sequence>
<dbReference type="InParanoid" id="W3X6V5"/>
<dbReference type="Pfam" id="PF00106">
    <property type="entry name" value="adh_short"/>
    <property type="match status" value="1"/>
</dbReference>
<keyword evidence="3" id="KW-1185">Reference proteome</keyword>
<proteinExistence type="predicted"/>
<dbReference type="InterPro" id="IPR036291">
    <property type="entry name" value="NAD(P)-bd_dom_sf"/>
</dbReference>
<dbReference type="InterPro" id="IPR002347">
    <property type="entry name" value="SDR_fam"/>
</dbReference>